<proteinExistence type="predicted"/>
<evidence type="ECO:0000313" key="3">
    <source>
        <dbReference type="Proteomes" id="UP000887013"/>
    </source>
</evidence>
<organism evidence="2 3">
    <name type="scientific">Nephila pilipes</name>
    <name type="common">Giant wood spider</name>
    <name type="synonym">Nephila maculata</name>
    <dbReference type="NCBI Taxonomy" id="299642"/>
    <lineage>
        <taxon>Eukaryota</taxon>
        <taxon>Metazoa</taxon>
        <taxon>Ecdysozoa</taxon>
        <taxon>Arthropoda</taxon>
        <taxon>Chelicerata</taxon>
        <taxon>Arachnida</taxon>
        <taxon>Araneae</taxon>
        <taxon>Araneomorphae</taxon>
        <taxon>Entelegynae</taxon>
        <taxon>Araneoidea</taxon>
        <taxon>Nephilidae</taxon>
        <taxon>Nephila</taxon>
    </lineage>
</organism>
<evidence type="ECO:0000313" key="2">
    <source>
        <dbReference type="EMBL" id="GFS89290.1"/>
    </source>
</evidence>
<accession>A0A8X6N1T3</accession>
<dbReference type="Proteomes" id="UP000887013">
    <property type="component" value="Unassembled WGS sequence"/>
</dbReference>
<name>A0A8X6N1T3_NEPPI</name>
<reference evidence="2" key="1">
    <citation type="submission" date="2020-08" db="EMBL/GenBank/DDBJ databases">
        <title>Multicomponent nature underlies the extraordinary mechanical properties of spider dragline silk.</title>
        <authorList>
            <person name="Kono N."/>
            <person name="Nakamura H."/>
            <person name="Mori M."/>
            <person name="Yoshida Y."/>
            <person name="Ohtoshi R."/>
            <person name="Malay A.D."/>
            <person name="Moran D.A.P."/>
            <person name="Tomita M."/>
            <person name="Numata K."/>
            <person name="Arakawa K."/>
        </authorList>
    </citation>
    <scope>NUCLEOTIDE SEQUENCE</scope>
</reference>
<gene>
    <name evidence="2" type="ORF">NPIL_487031</name>
</gene>
<dbReference type="AlphaFoldDB" id="A0A8X6N1T3"/>
<comment type="caution">
    <text evidence="2">The sequence shown here is derived from an EMBL/GenBank/DDBJ whole genome shotgun (WGS) entry which is preliminary data.</text>
</comment>
<sequence length="113" mass="12017">TIKVQQAAAEVSVWGTRRTIIKQTVGRRRQRRSRGQEGAAPAIKRPAMLGGTDGQEPGDGGGPKDGGRTTGPGGSDGRDVRYQNQGEQVEGGDGPGDRLRFLATESDDETTRR</sequence>
<feature type="region of interest" description="Disordered" evidence="1">
    <location>
        <begin position="24"/>
        <end position="113"/>
    </location>
</feature>
<feature type="compositionally biased region" description="Gly residues" evidence="1">
    <location>
        <begin position="51"/>
        <end position="75"/>
    </location>
</feature>
<keyword evidence="3" id="KW-1185">Reference proteome</keyword>
<protein>
    <submittedName>
        <fullName evidence="2">Uncharacterized protein</fullName>
    </submittedName>
</protein>
<dbReference type="EMBL" id="BMAW01099298">
    <property type="protein sequence ID" value="GFS89290.1"/>
    <property type="molecule type" value="Genomic_DNA"/>
</dbReference>
<evidence type="ECO:0000256" key="1">
    <source>
        <dbReference type="SAM" id="MobiDB-lite"/>
    </source>
</evidence>
<feature type="non-terminal residue" evidence="2">
    <location>
        <position position="1"/>
    </location>
</feature>